<keyword evidence="1" id="KW-0812">Transmembrane</keyword>
<evidence type="ECO:0000313" key="3">
    <source>
        <dbReference type="Proteomes" id="UP000279911"/>
    </source>
</evidence>
<protein>
    <submittedName>
        <fullName evidence="2">Uncharacterized protein</fullName>
    </submittedName>
</protein>
<keyword evidence="1" id="KW-0472">Membrane</keyword>
<feature type="transmembrane region" description="Helical" evidence="1">
    <location>
        <begin position="12"/>
        <end position="37"/>
    </location>
</feature>
<name>A0A3R9EEW5_9BACI</name>
<dbReference type="Proteomes" id="UP000279911">
    <property type="component" value="Unassembled WGS sequence"/>
</dbReference>
<keyword evidence="1" id="KW-1133">Transmembrane helix</keyword>
<feature type="transmembrane region" description="Helical" evidence="1">
    <location>
        <begin position="57"/>
        <end position="77"/>
    </location>
</feature>
<dbReference type="RefSeq" id="WP_125478797.1">
    <property type="nucleotide sequence ID" value="NZ_RSFW01000006.1"/>
</dbReference>
<evidence type="ECO:0000256" key="1">
    <source>
        <dbReference type="SAM" id="Phobius"/>
    </source>
</evidence>
<gene>
    <name evidence="2" type="ORF">EJA10_04500</name>
</gene>
<accession>A0A3R9EEW5</accession>
<feature type="transmembrane region" description="Helical" evidence="1">
    <location>
        <begin position="89"/>
        <end position="110"/>
    </location>
</feature>
<sequence length="200" mass="23662">MGRLTINTEKTSHIILVSAIILLISSLFMPLVLVYLIQDYLYLSHDKWFYVTPPSAYIIFMMGMVWIAIVLLIHLIIKWKFDFRFSGWITLFLMLGSIPFFMFGVSNYYYMDEEGLHFNEEKSFNAIQSYKWEEIKKAEEIFVKNDNGTTVLDQYRFTTMDGYVIDLPYDSKVQSNKFRILEKLQENKIPLTSNMGDLYE</sequence>
<dbReference type="AlphaFoldDB" id="A0A3R9EEW5"/>
<dbReference type="OrthoDB" id="2449392at2"/>
<dbReference type="EMBL" id="RSFW01000006">
    <property type="protein sequence ID" value="RSD28835.1"/>
    <property type="molecule type" value="Genomic_DNA"/>
</dbReference>
<comment type="caution">
    <text evidence="2">The sequence shown here is derived from an EMBL/GenBank/DDBJ whole genome shotgun (WGS) entry which is preliminary data.</text>
</comment>
<evidence type="ECO:0000313" key="2">
    <source>
        <dbReference type="EMBL" id="RSD28835.1"/>
    </source>
</evidence>
<proteinExistence type="predicted"/>
<reference evidence="3" key="1">
    <citation type="submission" date="2018-12" db="EMBL/GenBank/DDBJ databases">
        <title>Bacillus chawlae sp. nov., Bacillus glennii sp. nov., and Bacillus saganii sp. nov. Isolated from the Vehicle Assembly Building at Kennedy Space Center where the Viking Spacecraft were Assembled.</title>
        <authorList>
            <person name="Seuylemezian A."/>
            <person name="Vaishampayan P."/>
        </authorList>
    </citation>
    <scope>NUCLEOTIDE SEQUENCE [LARGE SCALE GENOMIC DNA]</scope>
    <source>
        <strain evidence="3">DSM 13966</strain>
    </source>
</reference>
<organism evidence="2 3">
    <name type="scientific">Mesobacillus subterraneus</name>
    <dbReference type="NCBI Taxonomy" id="285983"/>
    <lineage>
        <taxon>Bacteria</taxon>
        <taxon>Bacillati</taxon>
        <taxon>Bacillota</taxon>
        <taxon>Bacilli</taxon>
        <taxon>Bacillales</taxon>
        <taxon>Bacillaceae</taxon>
        <taxon>Mesobacillus</taxon>
    </lineage>
</organism>